<keyword evidence="3 4" id="KW-0408">Iron</keyword>
<dbReference type="Proteomes" id="UP000761264">
    <property type="component" value="Unassembled WGS sequence"/>
</dbReference>
<keyword evidence="5" id="KW-1133">Transmembrane helix</keyword>
<gene>
    <name evidence="7" type="ORF">HBA54_08770</name>
</gene>
<feature type="transmembrane region" description="Helical" evidence="5">
    <location>
        <begin position="175"/>
        <end position="195"/>
    </location>
</feature>
<evidence type="ECO:0000259" key="6">
    <source>
        <dbReference type="PROSITE" id="PS51007"/>
    </source>
</evidence>
<keyword evidence="5" id="KW-0472">Membrane</keyword>
<proteinExistence type="predicted"/>
<feature type="transmembrane region" description="Helical" evidence="5">
    <location>
        <begin position="115"/>
        <end position="137"/>
    </location>
</feature>
<dbReference type="SUPFAM" id="SSF46626">
    <property type="entry name" value="Cytochrome c"/>
    <property type="match status" value="1"/>
</dbReference>
<sequence>MVMVFWEWLDMAVRWLHVIAGIAWIGSSFYFIALDLSLRKREGLPEGAGGEAWQVHGGGFYNMVKYMVAPARMPDQLTWFKWEAYTTWLSGVALLVLVYYLQAELYMIDAAVMALAPWTAVAISVGGLALGWVVYDLLCKSPLGRNDTVLALVGFVFLVAISYGFTLVFSGRGVYMQMGALIGTMMVANVFVIIIPNQRKVVADLIAGKQPDPKLGAQAKQRSLHNNYLTLPVIFVMISNHYPLAFASKWNWLILAIVLVMGALIRHFFNTKHKGGKEPWWTWGAAALGLTAIVWLSAQPATPVEEAKVPQGYEMAEVENVVLSRCSMCHAAEPLWEGITVAPKGVLLETPAQIRAHARAIEMQVVRSHAMPPGNITEIEAEERQLLAAWLAAGAPAW</sequence>
<feature type="transmembrane region" description="Helical" evidence="5">
    <location>
        <begin position="149"/>
        <end position="169"/>
    </location>
</feature>
<dbReference type="InterPro" id="IPR036909">
    <property type="entry name" value="Cyt_c-like_dom_sf"/>
</dbReference>
<dbReference type="GO" id="GO:0009055">
    <property type="term" value="F:electron transfer activity"/>
    <property type="evidence" value="ECO:0007669"/>
    <property type="project" value="InterPro"/>
</dbReference>
<evidence type="ECO:0000313" key="7">
    <source>
        <dbReference type="EMBL" id="NIA68683.1"/>
    </source>
</evidence>
<dbReference type="EMBL" id="JAAQPH010000005">
    <property type="protein sequence ID" value="NIA68683.1"/>
    <property type="molecule type" value="Genomic_DNA"/>
</dbReference>
<evidence type="ECO:0000256" key="4">
    <source>
        <dbReference type="PROSITE-ProRule" id="PRU00433"/>
    </source>
</evidence>
<dbReference type="InterPro" id="IPR009056">
    <property type="entry name" value="Cyt_c-like_dom"/>
</dbReference>
<dbReference type="InterPro" id="IPR010389">
    <property type="entry name" value="Urate_ox_N"/>
</dbReference>
<feature type="domain" description="Cytochrome c" evidence="6">
    <location>
        <begin position="307"/>
        <end position="395"/>
    </location>
</feature>
<evidence type="ECO:0000256" key="3">
    <source>
        <dbReference type="ARBA" id="ARBA00023004"/>
    </source>
</evidence>
<dbReference type="Pfam" id="PF06181">
    <property type="entry name" value="Urate_ox_N"/>
    <property type="match status" value="1"/>
</dbReference>
<keyword evidence="5" id="KW-0812">Transmembrane</keyword>
<reference evidence="7" key="1">
    <citation type="submission" date="2020-03" db="EMBL/GenBank/DDBJ databases">
        <title>Genome of Pelagibius litoralis DSM 21314T.</title>
        <authorList>
            <person name="Wang G."/>
        </authorList>
    </citation>
    <scope>NUCLEOTIDE SEQUENCE</scope>
    <source>
        <strain evidence="7">DSM 21314</strain>
    </source>
</reference>
<keyword evidence="8" id="KW-1185">Reference proteome</keyword>
<dbReference type="AlphaFoldDB" id="A0A967CBY1"/>
<comment type="caution">
    <text evidence="7">The sequence shown here is derived from an EMBL/GenBank/DDBJ whole genome shotgun (WGS) entry which is preliminary data.</text>
</comment>
<dbReference type="GO" id="GO:0020037">
    <property type="term" value="F:heme binding"/>
    <property type="evidence" value="ECO:0007669"/>
    <property type="project" value="InterPro"/>
</dbReference>
<keyword evidence="2 4" id="KW-0479">Metal-binding</keyword>
<feature type="transmembrane region" description="Helical" evidence="5">
    <location>
        <begin position="12"/>
        <end position="33"/>
    </location>
</feature>
<evidence type="ECO:0000256" key="5">
    <source>
        <dbReference type="SAM" id="Phobius"/>
    </source>
</evidence>
<feature type="transmembrane region" description="Helical" evidence="5">
    <location>
        <begin position="82"/>
        <end position="103"/>
    </location>
</feature>
<dbReference type="RefSeq" id="WP_167223512.1">
    <property type="nucleotide sequence ID" value="NZ_JAAQPH010000005.1"/>
</dbReference>
<feature type="transmembrane region" description="Helical" evidence="5">
    <location>
        <begin position="280"/>
        <end position="298"/>
    </location>
</feature>
<feature type="transmembrane region" description="Helical" evidence="5">
    <location>
        <begin position="250"/>
        <end position="268"/>
    </location>
</feature>
<dbReference type="PROSITE" id="PS51007">
    <property type="entry name" value="CYTC"/>
    <property type="match status" value="1"/>
</dbReference>
<dbReference type="GO" id="GO:0046872">
    <property type="term" value="F:metal ion binding"/>
    <property type="evidence" value="ECO:0007669"/>
    <property type="project" value="UniProtKB-KW"/>
</dbReference>
<organism evidence="7 8">
    <name type="scientific">Pelagibius litoralis</name>
    <dbReference type="NCBI Taxonomy" id="374515"/>
    <lineage>
        <taxon>Bacteria</taxon>
        <taxon>Pseudomonadati</taxon>
        <taxon>Pseudomonadota</taxon>
        <taxon>Alphaproteobacteria</taxon>
        <taxon>Rhodospirillales</taxon>
        <taxon>Rhodovibrionaceae</taxon>
        <taxon>Pelagibius</taxon>
    </lineage>
</organism>
<name>A0A967CBY1_9PROT</name>
<evidence type="ECO:0000256" key="1">
    <source>
        <dbReference type="ARBA" id="ARBA00022617"/>
    </source>
</evidence>
<evidence type="ECO:0000313" key="8">
    <source>
        <dbReference type="Proteomes" id="UP000761264"/>
    </source>
</evidence>
<evidence type="ECO:0000256" key="2">
    <source>
        <dbReference type="ARBA" id="ARBA00022723"/>
    </source>
</evidence>
<accession>A0A967CBY1</accession>
<keyword evidence="1 4" id="KW-0349">Heme</keyword>
<protein>
    <submittedName>
        <fullName evidence="7">Urate hydroxylase PuuD</fullName>
    </submittedName>
</protein>